<feature type="domain" description="GyrI-like small molecule binding" evidence="1">
    <location>
        <begin position="162"/>
        <end position="305"/>
    </location>
</feature>
<proteinExistence type="predicted"/>
<sequence length="309" mass="34791">MLKYQVKKSIVIDAEPEQVQQFVADFTQWPSWSPWLITEPDCPLVYSGDQGSEGASYTWDGEIVGSGEMQLVEVKPGTLNMDLRFLRPFKSQAKVGFEFDAVDGGCKVSWIMDSQVPWFLFFLKNLFKNMIGMDYDRGLGMLKAKIETGKVESKLSLLGDLTIDATHYVSLRGGATIEQMKEVMPGHIDSLTQLITEQKVVPNGPLFALYTKMDMNTSYSEFETCLPIESAVDLPEPFLVKQLPTTQAYAVEHTGSYNYLGNAWSMVMMASRHYKVKTSKAILGMERFLDSPHTVAEGELRTQVMVFKK</sequence>
<reference evidence="2 3" key="1">
    <citation type="submission" date="2021-02" db="EMBL/GenBank/DDBJ databases">
        <authorList>
            <person name="Park J.-S."/>
        </authorList>
    </citation>
    <scope>NUCLEOTIDE SEQUENCE [LARGE SCALE GENOMIC DNA]</scope>
    <source>
        <strain evidence="2 3">188UL20-2</strain>
    </source>
</reference>
<dbReference type="EMBL" id="JAFEUM010000001">
    <property type="protein sequence ID" value="MBM7035167.1"/>
    <property type="molecule type" value="Genomic_DNA"/>
</dbReference>
<dbReference type="InterPro" id="IPR029442">
    <property type="entry name" value="GyrI-like"/>
</dbReference>
<dbReference type="RefSeq" id="WP_205156790.1">
    <property type="nucleotide sequence ID" value="NZ_JAFEUM010000001.1"/>
</dbReference>
<dbReference type="CDD" id="cd07818">
    <property type="entry name" value="SRPBCC_1"/>
    <property type="match status" value="1"/>
</dbReference>
<dbReference type="Gene3D" id="3.30.530.20">
    <property type="match status" value="1"/>
</dbReference>
<evidence type="ECO:0000313" key="3">
    <source>
        <dbReference type="Proteomes" id="UP000809621"/>
    </source>
</evidence>
<keyword evidence="3" id="KW-1185">Reference proteome</keyword>
<dbReference type="Proteomes" id="UP000809621">
    <property type="component" value="Unassembled WGS sequence"/>
</dbReference>
<accession>A0ABS2HFK9</accession>
<dbReference type="Gene3D" id="3.20.80.10">
    <property type="entry name" value="Regulatory factor, effector binding domain"/>
    <property type="match status" value="1"/>
</dbReference>
<dbReference type="Pfam" id="PF10604">
    <property type="entry name" value="Polyketide_cyc2"/>
    <property type="match status" value="1"/>
</dbReference>
<dbReference type="SUPFAM" id="SSF55961">
    <property type="entry name" value="Bet v1-like"/>
    <property type="match status" value="1"/>
</dbReference>
<evidence type="ECO:0000313" key="2">
    <source>
        <dbReference type="EMBL" id="MBM7035167.1"/>
    </source>
</evidence>
<dbReference type="InterPro" id="IPR023393">
    <property type="entry name" value="START-like_dom_sf"/>
</dbReference>
<dbReference type="InterPro" id="IPR019587">
    <property type="entry name" value="Polyketide_cyclase/dehydratase"/>
</dbReference>
<evidence type="ECO:0000259" key="1">
    <source>
        <dbReference type="Pfam" id="PF06445"/>
    </source>
</evidence>
<protein>
    <submittedName>
        <fullName evidence="2">SRPBCC family protein</fullName>
    </submittedName>
</protein>
<dbReference type="Pfam" id="PF06445">
    <property type="entry name" value="GyrI-like"/>
    <property type="match status" value="1"/>
</dbReference>
<dbReference type="InterPro" id="IPR011256">
    <property type="entry name" value="Reg_factor_effector_dom_sf"/>
</dbReference>
<comment type="caution">
    <text evidence="2">The sequence shown here is derived from an EMBL/GenBank/DDBJ whole genome shotgun (WGS) entry which is preliminary data.</text>
</comment>
<gene>
    <name evidence="2" type="ORF">JQC93_02005</name>
</gene>
<name>A0ABS2HFK9_9VIBR</name>
<dbReference type="SUPFAM" id="SSF55136">
    <property type="entry name" value="Probable bacterial effector-binding domain"/>
    <property type="match status" value="1"/>
</dbReference>
<organism evidence="2 3">
    <name type="scientific">Vibrio ulleungensis</name>
    <dbReference type="NCBI Taxonomy" id="2807619"/>
    <lineage>
        <taxon>Bacteria</taxon>
        <taxon>Pseudomonadati</taxon>
        <taxon>Pseudomonadota</taxon>
        <taxon>Gammaproteobacteria</taxon>
        <taxon>Vibrionales</taxon>
        <taxon>Vibrionaceae</taxon>
        <taxon>Vibrio</taxon>
    </lineage>
</organism>